<organism evidence="1 2">
    <name type="scientific">Cocos nucifera</name>
    <name type="common">Coconut palm</name>
    <dbReference type="NCBI Taxonomy" id="13894"/>
    <lineage>
        <taxon>Eukaryota</taxon>
        <taxon>Viridiplantae</taxon>
        <taxon>Streptophyta</taxon>
        <taxon>Embryophyta</taxon>
        <taxon>Tracheophyta</taxon>
        <taxon>Spermatophyta</taxon>
        <taxon>Magnoliopsida</taxon>
        <taxon>Liliopsida</taxon>
        <taxon>Arecaceae</taxon>
        <taxon>Arecoideae</taxon>
        <taxon>Cocoseae</taxon>
        <taxon>Attaleinae</taxon>
        <taxon>Cocos</taxon>
    </lineage>
</organism>
<evidence type="ECO:0000313" key="1">
    <source>
        <dbReference type="EMBL" id="KAG1361488.1"/>
    </source>
</evidence>
<sequence>MNKTVETIVLPLELLRHLKPSEFNDAHEYHQWQRRQLKILEAGLLSHPSVHLDQKIAAAVRLREIVRSTEVKPIDTSKNSEAMHALDNCVGTLAWRNPNNSPMEACHWADGYTLNIHIYLSLLRSIFDLRDETVVLDEVDELVELMKKTWATLGINRMIHTQCVLHLGPLRAVRRDRTSRAGPDNCDTGDAGRGG</sequence>
<reference evidence="1" key="1">
    <citation type="journal article" date="2017" name="Gigascience">
        <title>The genome draft of coconut (Cocos nucifera).</title>
        <authorList>
            <person name="Xiao Y."/>
            <person name="Xu P."/>
            <person name="Fan H."/>
            <person name="Baudouin L."/>
            <person name="Xia W."/>
            <person name="Bocs S."/>
            <person name="Xu J."/>
            <person name="Li Q."/>
            <person name="Guo A."/>
            <person name="Zhou L."/>
            <person name="Li J."/>
            <person name="Wu Y."/>
            <person name="Ma Z."/>
            <person name="Armero A."/>
            <person name="Issali A.E."/>
            <person name="Liu N."/>
            <person name="Peng M."/>
            <person name="Yang Y."/>
        </authorList>
    </citation>
    <scope>NUCLEOTIDE SEQUENCE</scope>
    <source>
        <tissue evidence="1">Spear leaf of Hainan Tall coconut</tissue>
    </source>
</reference>
<comment type="caution">
    <text evidence="1">The sequence shown here is derived from an EMBL/GenBank/DDBJ whole genome shotgun (WGS) entry which is preliminary data.</text>
</comment>
<protein>
    <submittedName>
        <fullName evidence="1">Uncharacterized protein</fullName>
    </submittedName>
</protein>
<name>A0A8K0N7U5_COCNU</name>
<gene>
    <name evidence="1" type="ORF">COCNU_09G009510</name>
</gene>
<dbReference type="PANTHER" id="PTHR31280">
    <property type="entry name" value="PROTEIN UNC-13 HOMOLOG"/>
    <property type="match status" value="1"/>
</dbReference>
<keyword evidence="2" id="KW-1185">Reference proteome</keyword>
<evidence type="ECO:0000313" key="2">
    <source>
        <dbReference type="Proteomes" id="UP000797356"/>
    </source>
</evidence>
<dbReference type="AlphaFoldDB" id="A0A8K0N7U5"/>
<accession>A0A8K0N7U5</accession>
<dbReference type="EMBL" id="CM017880">
    <property type="protein sequence ID" value="KAG1361488.1"/>
    <property type="molecule type" value="Genomic_DNA"/>
</dbReference>
<dbReference type="InterPro" id="IPR008528">
    <property type="entry name" value="unc-13_homologue"/>
</dbReference>
<dbReference type="OrthoDB" id="1726086at2759"/>
<dbReference type="Proteomes" id="UP000797356">
    <property type="component" value="Chromosome 9"/>
</dbReference>
<dbReference type="PANTHER" id="PTHR31280:SF21">
    <property type="entry name" value="MHD2 DOMAIN-CONTAINING PROTEIN"/>
    <property type="match status" value="1"/>
</dbReference>
<reference evidence="1" key="2">
    <citation type="submission" date="2019-07" db="EMBL/GenBank/DDBJ databases">
        <authorList>
            <person name="Yang Y."/>
            <person name="Bocs S."/>
            <person name="Baudouin L."/>
        </authorList>
    </citation>
    <scope>NUCLEOTIDE SEQUENCE</scope>
    <source>
        <tissue evidence="1">Spear leaf of Hainan Tall coconut</tissue>
    </source>
</reference>
<proteinExistence type="predicted"/>